<protein>
    <submittedName>
        <fullName evidence="2">Uncharacterized protein</fullName>
    </submittedName>
</protein>
<sequence length="60" mass="6934">MTPLTRSASQDDFGHEKAQLLTPRTKLSHNRLGRHKYHPLSQEETLEVLCLLNQGKIFFT</sequence>
<name>A0AAD5MJQ5_PARTN</name>
<evidence type="ECO:0000256" key="1">
    <source>
        <dbReference type="SAM" id="MobiDB-lite"/>
    </source>
</evidence>
<evidence type="ECO:0000313" key="3">
    <source>
        <dbReference type="Proteomes" id="UP001196413"/>
    </source>
</evidence>
<accession>A0AAD5MJQ5</accession>
<keyword evidence="3" id="KW-1185">Reference proteome</keyword>
<evidence type="ECO:0000313" key="2">
    <source>
        <dbReference type="EMBL" id="KAJ1348976.1"/>
    </source>
</evidence>
<comment type="caution">
    <text evidence="2">The sequence shown here is derived from an EMBL/GenBank/DDBJ whole genome shotgun (WGS) entry which is preliminary data.</text>
</comment>
<dbReference type="EMBL" id="JAHQIW010000587">
    <property type="protein sequence ID" value="KAJ1348976.1"/>
    <property type="molecule type" value="Genomic_DNA"/>
</dbReference>
<proteinExistence type="predicted"/>
<feature type="compositionally biased region" description="Polar residues" evidence="1">
    <location>
        <begin position="1"/>
        <end position="10"/>
    </location>
</feature>
<feature type="region of interest" description="Disordered" evidence="1">
    <location>
        <begin position="1"/>
        <end position="27"/>
    </location>
</feature>
<gene>
    <name evidence="2" type="ORF">KIN20_004389</name>
</gene>
<dbReference type="AlphaFoldDB" id="A0AAD5MJQ5"/>
<reference evidence="2" key="1">
    <citation type="submission" date="2021-06" db="EMBL/GenBank/DDBJ databases">
        <title>Parelaphostrongylus tenuis whole genome reference sequence.</title>
        <authorList>
            <person name="Garwood T.J."/>
            <person name="Larsen P.A."/>
            <person name="Fountain-Jones N.M."/>
            <person name="Garbe J.R."/>
            <person name="Macchietto M.G."/>
            <person name="Kania S.A."/>
            <person name="Gerhold R.W."/>
            <person name="Richards J.E."/>
            <person name="Wolf T.M."/>
        </authorList>
    </citation>
    <scope>NUCLEOTIDE SEQUENCE</scope>
    <source>
        <strain evidence="2">MNPRO001-30</strain>
        <tissue evidence="2">Meninges</tissue>
    </source>
</reference>
<organism evidence="2 3">
    <name type="scientific">Parelaphostrongylus tenuis</name>
    <name type="common">Meningeal worm</name>
    <dbReference type="NCBI Taxonomy" id="148309"/>
    <lineage>
        <taxon>Eukaryota</taxon>
        <taxon>Metazoa</taxon>
        <taxon>Ecdysozoa</taxon>
        <taxon>Nematoda</taxon>
        <taxon>Chromadorea</taxon>
        <taxon>Rhabditida</taxon>
        <taxon>Rhabditina</taxon>
        <taxon>Rhabditomorpha</taxon>
        <taxon>Strongyloidea</taxon>
        <taxon>Metastrongylidae</taxon>
        <taxon>Parelaphostrongylus</taxon>
    </lineage>
</organism>
<dbReference type="Proteomes" id="UP001196413">
    <property type="component" value="Unassembled WGS sequence"/>
</dbReference>